<feature type="transmembrane region" description="Helical" evidence="5">
    <location>
        <begin position="483"/>
        <end position="505"/>
    </location>
</feature>
<keyword evidence="8" id="KW-1185">Reference proteome</keyword>
<feature type="transmembrane region" description="Helical" evidence="5">
    <location>
        <begin position="305"/>
        <end position="330"/>
    </location>
</feature>
<dbReference type="PANTHER" id="PTHR23502:SF34">
    <property type="entry name" value="PROTEIN HOL1"/>
    <property type="match status" value="1"/>
</dbReference>
<proteinExistence type="predicted"/>
<sequence>MEQKKQFPVPGETSLIDHHASCDNTYESNGSVRLVPQPTADPLDPLTWSNSRKYVAMLIISFWTMVLGAATLSGGVQYSAIMAEFEIDVGYLNVSAALALLLCGVSNLFFSPMALKYGRRPVYLLSAFLTCFAQVLIAWAVNKEMLTAGRCLVGLAAGPFEQLPAVSVADMFFVHERGFGLSFYVFSISFGSFLGPMVAGIVTNNLGWRWVNNILIILAAISFVMILVGLEESSFHRYSIIEDSSVAVGQNSDISHTLAACDDDGESARRRMDSVRTPFWQTRKLITTSKSQRTFMAMFTATIRLLFTPIIIWCGIAYGAAISWLSIMAVTASTVFMNSTYKFNSIQTGLTNIAPFIGSLFMIYVGGQATDKFLVWKAKRNGGIMQAESRLYPCLIAAPVMASGVLLYGVCAAHGVIWIAPTIGMGLIGAAMPLLAQVTLGYASESYPLLAGEATTGMILIRNVIGCGMTFAISPWIESSGIQWCFVEVAVIALLINLSAVLIIWKGSVIRRKTAAIYYGILGLEC</sequence>
<dbReference type="InterPro" id="IPR020846">
    <property type="entry name" value="MFS_dom"/>
</dbReference>
<evidence type="ECO:0000256" key="5">
    <source>
        <dbReference type="SAM" id="Phobius"/>
    </source>
</evidence>
<evidence type="ECO:0000259" key="6">
    <source>
        <dbReference type="PROSITE" id="PS50850"/>
    </source>
</evidence>
<feature type="transmembrane region" description="Helical" evidence="5">
    <location>
        <begin position="54"/>
        <end position="78"/>
    </location>
</feature>
<feature type="transmembrane region" description="Helical" evidence="5">
    <location>
        <begin position="122"/>
        <end position="141"/>
    </location>
</feature>
<feature type="transmembrane region" description="Helical" evidence="5">
    <location>
        <begin position="416"/>
        <end position="438"/>
    </location>
</feature>
<feature type="transmembrane region" description="Helical" evidence="5">
    <location>
        <begin position="90"/>
        <end position="110"/>
    </location>
</feature>
<dbReference type="PROSITE" id="PS50850">
    <property type="entry name" value="MFS"/>
    <property type="match status" value="1"/>
</dbReference>
<comment type="subcellular location">
    <subcellularLocation>
        <location evidence="1">Membrane</location>
        <topology evidence="1">Multi-pass membrane protein</topology>
    </subcellularLocation>
</comment>
<keyword evidence="4 5" id="KW-0472">Membrane</keyword>
<gene>
    <name evidence="7" type="ORF">N7496_003180</name>
</gene>
<dbReference type="RefSeq" id="XP_056558323.1">
    <property type="nucleotide sequence ID" value="XM_056696111.1"/>
</dbReference>
<dbReference type="AlphaFoldDB" id="A0A9W9SLL7"/>
<keyword evidence="3 5" id="KW-1133">Transmembrane helix</keyword>
<evidence type="ECO:0000313" key="8">
    <source>
        <dbReference type="Proteomes" id="UP001147782"/>
    </source>
</evidence>
<dbReference type="EMBL" id="JAPZBS010000002">
    <property type="protein sequence ID" value="KAJ5380752.1"/>
    <property type="molecule type" value="Genomic_DNA"/>
</dbReference>
<evidence type="ECO:0000313" key="7">
    <source>
        <dbReference type="EMBL" id="KAJ5380752.1"/>
    </source>
</evidence>
<feature type="transmembrane region" description="Helical" evidence="5">
    <location>
        <begin position="208"/>
        <end position="230"/>
    </location>
</feature>
<dbReference type="Pfam" id="PF07690">
    <property type="entry name" value="MFS_1"/>
    <property type="match status" value="1"/>
</dbReference>
<keyword evidence="2 5" id="KW-0812">Transmembrane</keyword>
<evidence type="ECO:0000256" key="4">
    <source>
        <dbReference type="ARBA" id="ARBA00023136"/>
    </source>
</evidence>
<feature type="transmembrane region" description="Helical" evidence="5">
    <location>
        <begin position="350"/>
        <end position="370"/>
    </location>
</feature>
<feature type="transmembrane region" description="Helical" evidence="5">
    <location>
        <begin position="459"/>
        <end position="477"/>
    </location>
</feature>
<evidence type="ECO:0000256" key="1">
    <source>
        <dbReference type="ARBA" id="ARBA00004141"/>
    </source>
</evidence>
<organism evidence="7 8">
    <name type="scientific">Penicillium cataractarum</name>
    <dbReference type="NCBI Taxonomy" id="2100454"/>
    <lineage>
        <taxon>Eukaryota</taxon>
        <taxon>Fungi</taxon>
        <taxon>Dikarya</taxon>
        <taxon>Ascomycota</taxon>
        <taxon>Pezizomycotina</taxon>
        <taxon>Eurotiomycetes</taxon>
        <taxon>Eurotiomycetidae</taxon>
        <taxon>Eurotiales</taxon>
        <taxon>Aspergillaceae</taxon>
        <taxon>Penicillium</taxon>
    </lineage>
</organism>
<dbReference type="InterPro" id="IPR011701">
    <property type="entry name" value="MFS"/>
</dbReference>
<dbReference type="PANTHER" id="PTHR23502">
    <property type="entry name" value="MAJOR FACILITATOR SUPERFAMILY"/>
    <property type="match status" value="1"/>
</dbReference>
<dbReference type="Proteomes" id="UP001147782">
    <property type="component" value="Unassembled WGS sequence"/>
</dbReference>
<reference evidence="7" key="1">
    <citation type="submission" date="2022-11" db="EMBL/GenBank/DDBJ databases">
        <authorList>
            <person name="Petersen C."/>
        </authorList>
    </citation>
    <scope>NUCLEOTIDE SEQUENCE</scope>
    <source>
        <strain evidence="7">IBT 29864</strain>
    </source>
</reference>
<dbReference type="Gene3D" id="1.20.1250.20">
    <property type="entry name" value="MFS general substrate transporter like domains"/>
    <property type="match status" value="1"/>
</dbReference>
<dbReference type="SUPFAM" id="SSF103473">
    <property type="entry name" value="MFS general substrate transporter"/>
    <property type="match status" value="1"/>
</dbReference>
<dbReference type="GeneID" id="81435288"/>
<feature type="transmembrane region" description="Helical" evidence="5">
    <location>
        <begin position="391"/>
        <end position="410"/>
    </location>
</feature>
<feature type="transmembrane region" description="Helical" evidence="5">
    <location>
        <begin position="181"/>
        <end position="202"/>
    </location>
</feature>
<evidence type="ECO:0000256" key="2">
    <source>
        <dbReference type="ARBA" id="ARBA00022692"/>
    </source>
</evidence>
<dbReference type="OrthoDB" id="5215911at2759"/>
<feature type="domain" description="Major facilitator superfamily (MFS) profile" evidence="6">
    <location>
        <begin position="54"/>
        <end position="508"/>
    </location>
</feature>
<dbReference type="GO" id="GO:0022857">
    <property type="term" value="F:transmembrane transporter activity"/>
    <property type="evidence" value="ECO:0007669"/>
    <property type="project" value="InterPro"/>
</dbReference>
<reference evidence="7" key="2">
    <citation type="journal article" date="2023" name="IMA Fungus">
        <title>Comparative genomic study of the Penicillium genus elucidates a diverse pangenome and 15 lateral gene transfer events.</title>
        <authorList>
            <person name="Petersen C."/>
            <person name="Sorensen T."/>
            <person name="Nielsen M.R."/>
            <person name="Sondergaard T.E."/>
            <person name="Sorensen J.L."/>
            <person name="Fitzpatrick D.A."/>
            <person name="Frisvad J.C."/>
            <person name="Nielsen K.L."/>
        </authorList>
    </citation>
    <scope>NUCLEOTIDE SEQUENCE</scope>
    <source>
        <strain evidence="7">IBT 29864</strain>
    </source>
</reference>
<dbReference type="GO" id="GO:0005886">
    <property type="term" value="C:plasma membrane"/>
    <property type="evidence" value="ECO:0007669"/>
    <property type="project" value="TreeGrafter"/>
</dbReference>
<name>A0A9W9SLL7_9EURO</name>
<accession>A0A9W9SLL7</accession>
<evidence type="ECO:0000256" key="3">
    <source>
        <dbReference type="ARBA" id="ARBA00022989"/>
    </source>
</evidence>
<comment type="caution">
    <text evidence="7">The sequence shown here is derived from an EMBL/GenBank/DDBJ whole genome shotgun (WGS) entry which is preliminary data.</text>
</comment>
<dbReference type="InterPro" id="IPR036259">
    <property type="entry name" value="MFS_trans_sf"/>
</dbReference>
<protein>
    <recommendedName>
        <fullName evidence="6">Major facilitator superfamily (MFS) profile domain-containing protein</fullName>
    </recommendedName>
</protein>